<evidence type="ECO:0000313" key="2">
    <source>
        <dbReference type="Proteomes" id="UP000005283"/>
    </source>
</evidence>
<evidence type="ECO:0000313" key="1">
    <source>
        <dbReference type="EMBL" id="EFA91782.1"/>
    </source>
</evidence>
<reference evidence="1 2" key="1">
    <citation type="submission" date="2009-12" db="EMBL/GenBank/DDBJ databases">
        <title>Genome Sequence of Prevotella buccalis ATCC 35310.</title>
        <authorList>
            <person name="Durkin A.S."/>
            <person name="Madupu R."/>
            <person name="Torralba M."/>
            <person name="Methe B."/>
            <person name="Sutton G."/>
            <person name="Strausberg R.L."/>
            <person name="Nelson K.E."/>
        </authorList>
    </citation>
    <scope>NUCLEOTIDE SEQUENCE [LARGE SCALE GENOMIC DNA]</scope>
    <source>
        <strain evidence="1 2">ATCC 35310</strain>
    </source>
</reference>
<accession>D1W6H7</accession>
<dbReference type="eggNOG" id="COG3677">
    <property type="taxonomic scope" value="Bacteria"/>
</dbReference>
<keyword evidence="2" id="KW-1185">Reference proteome</keyword>
<evidence type="ECO:0008006" key="3">
    <source>
        <dbReference type="Google" id="ProtNLM"/>
    </source>
</evidence>
<organism evidence="1 2">
    <name type="scientific">Hoylesella buccalis ATCC 35310</name>
    <dbReference type="NCBI Taxonomy" id="679190"/>
    <lineage>
        <taxon>Bacteria</taxon>
        <taxon>Pseudomonadati</taxon>
        <taxon>Bacteroidota</taxon>
        <taxon>Bacteroidia</taxon>
        <taxon>Bacteroidales</taxon>
        <taxon>Prevotellaceae</taxon>
        <taxon>Hoylesella</taxon>
    </lineage>
</organism>
<feature type="non-terminal residue" evidence="1">
    <location>
        <position position="1"/>
    </location>
</feature>
<dbReference type="AlphaFoldDB" id="D1W6H7"/>
<name>D1W6H7_9BACT</name>
<protein>
    <recommendedName>
        <fullName evidence="3">Transposase</fullName>
    </recommendedName>
</protein>
<comment type="caution">
    <text evidence="1">The sequence shown here is derived from an EMBL/GenBank/DDBJ whole genome shotgun (WGS) entry which is preliminary data.</text>
</comment>
<sequence>CIEKRGYVIRGLIIDGKKSLFKSFSEYHVQMCQFHMKQIVRRYLTQNPRMLASRDLKALVDRLHRIHEADFRSEYQAWKEKWKGTIEHRSLHKDGRLHYTHRRLRSTMNSLDFYLPYLFTWQREDCRGMPNTNNKIEGTFTDLKKNLNNHSGLTQENRKRFINGFFLALIETQSMKKQEPHP</sequence>
<proteinExistence type="predicted"/>
<dbReference type="Proteomes" id="UP000005283">
    <property type="component" value="Unassembled WGS sequence"/>
</dbReference>
<dbReference type="EMBL" id="ADEG01000068">
    <property type="protein sequence ID" value="EFA91782.1"/>
    <property type="molecule type" value="Genomic_DNA"/>
</dbReference>
<gene>
    <name evidence="1" type="ORF">HMPREF0650_1819</name>
</gene>
<dbReference type="STRING" id="679190.HMPREF0650_1819"/>